<dbReference type="Gene3D" id="3.30.565.10">
    <property type="entry name" value="Histidine kinase-like ATPase, C-terminal domain"/>
    <property type="match status" value="1"/>
</dbReference>
<reference evidence="11" key="1">
    <citation type="journal article" date="2020" name="Stud. Mycol.">
        <title>101 Dothideomycetes genomes: a test case for predicting lifestyles and emergence of pathogens.</title>
        <authorList>
            <person name="Haridas S."/>
            <person name="Albert R."/>
            <person name="Binder M."/>
            <person name="Bloem J."/>
            <person name="Labutti K."/>
            <person name="Salamov A."/>
            <person name="Andreopoulos B."/>
            <person name="Baker S."/>
            <person name="Barry K."/>
            <person name="Bills G."/>
            <person name="Bluhm B."/>
            <person name="Cannon C."/>
            <person name="Castanera R."/>
            <person name="Culley D."/>
            <person name="Daum C."/>
            <person name="Ezra D."/>
            <person name="Gonzalez J."/>
            <person name="Henrissat B."/>
            <person name="Kuo A."/>
            <person name="Liang C."/>
            <person name="Lipzen A."/>
            <person name="Lutzoni F."/>
            <person name="Magnuson J."/>
            <person name="Mondo S."/>
            <person name="Nolan M."/>
            <person name="Ohm R."/>
            <person name="Pangilinan J."/>
            <person name="Park H.-J."/>
            <person name="Ramirez L."/>
            <person name="Alfaro M."/>
            <person name="Sun H."/>
            <person name="Tritt A."/>
            <person name="Yoshinaga Y."/>
            <person name="Zwiers L.-H."/>
            <person name="Turgeon B."/>
            <person name="Goodwin S."/>
            <person name="Spatafora J."/>
            <person name="Crous P."/>
            <person name="Grigoriev I."/>
        </authorList>
    </citation>
    <scope>NUCLEOTIDE SEQUENCE</scope>
    <source>
        <strain evidence="11">ATCC 16933</strain>
    </source>
</reference>
<accession>A0A6A6NUR9</accession>
<dbReference type="PANTHER" id="PTHR11947">
    <property type="entry name" value="PYRUVATE DEHYDROGENASE KINASE"/>
    <property type="match status" value="1"/>
</dbReference>
<dbReference type="GO" id="GO:0005524">
    <property type="term" value="F:ATP binding"/>
    <property type="evidence" value="ECO:0007669"/>
    <property type="project" value="UniProtKB-UniRule"/>
</dbReference>
<proteinExistence type="inferred from homology"/>
<dbReference type="Pfam" id="PF02518">
    <property type="entry name" value="HATPase_c"/>
    <property type="match status" value="1"/>
</dbReference>
<evidence type="ECO:0000313" key="11">
    <source>
        <dbReference type="EMBL" id="KAF2455520.1"/>
    </source>
</evidence>
<dbReference type="GO" id="GO:0004740">
    <property type="term" value="F:pyruvate dehydrogenase (acetyl-transferring) kinase activity"/>
    <property type="evidence" value="ECO:0007669"/>
    <property type="project" value="TreeGrafter"/>
</dbReference>
<dbReference type="Pfam" id="PF10436">
    <property type="entry name" value="BCDHK_Adom3"/>
    <property type="match status" value="1"/>
</dbReference>
<keyword evidence="12" id="KW-1185">Reference proteome</keyword>
<dbReference type="Proteomes" id="UP000799766">
    <property type="component" value="Unassembled WGS sequence"/>
</dbReference>
<dbReference type="EC" id="2.7.11.-" evidence="7"/>
<keyword evidence="3 7" id="KW-0547">Nucleotide-binding</keyword>
<evidence type="ECO:0000256" key="8">
    <source>
        <dbReference type="SAM" id="MobiDB-lite"/>
    </source>
</evidence>
<keyword evidence="6 7" id="KW-0496">Mitochondrion</keyword>
<feature type="compositionally biased region" description="Basic residues" evidence="8">
    <location>
        <begin position="385"/>
        <end position="404"/>
    </location>
</feature>
<dbReference type="EMBL" id="MU001686">
    <property type="protein sequence ID" value="KAF2455520.1"/>
    <property type="molecule type" value="Genomic_DNA"/>
</dbReference>
<feature type="domain" description="Branched-chain alpha-ketoacid dehydrogenase kinase/Pyruvate dehydrogenase kinase N-terminal" evidence="10">
    <location>
        <begin position="65"/>
        <end position="232"/>
    </location>
</feature>
<feature type="region of interest" description="Disordered" evidence="8">
    <location>
        <begin position="26"/>
        <end position="46"/>
    </location>
</feature>
<evidence type="ECO:0000256" key="3">
    <source>
        <dbReference type="ARBA" id="ARBA00022741"/>
    </source>
</evidence>
<dbReference type="PANTHER" id="PTHR11947:SF25">
    <property type="entry name" value="[PYRUVATE DEHYDROGENASE (ACETYL-TRANSFERRING)] KINASE 2, MITOCHONDRIAL"/>
    <property type="match status" value="1"/>
</dbReference>
<dbReference type="GO" id="GO:0005759">
    <property type="term" value="C:mitochondrial matrix"/>
    <property type="evidence" value="ECO:0007669"/>
    <property type="project" value="UniProtKB-SubCell"/>
</dbReference>
<dbReference type="OrthoDB" id="407390at2759"/>
<dbReference type="Gene3D" id="1.20.140.20">
    <property type="entry name" value="Alpha-ketoacid/pyruvate dehydrogenase kinase, N-terminal domain"/>
    <property type="match status" value="1"/>
</dbReference>
<dbReference type="InterPro" id="IPR036784">
    <property type="entry name" value="AK/P_DHK_N_sf"/>
</dbReference>
<evidence type="ECO:0000259" key="9">
    <source>
        <dbReference type="Pfam" id="PF02518"/>
    </source>
</evidence>
<protein>
    <recommendedName>
        <fullName evidence="7">Protein-serine/threonine kinase</fullName>
        <ecNumber evidence="7">2.7.11.-</ecNumber>
    </recommendedName>
</protein>
<comment type="similarity">
    <text evidence="1 7">Belongs to the PDK/BCKDK protein kinase family.</text>
</comment>
<feature type="region of interest" description="Disordered" evidence="8">
    <location>
        <begin position="380"/>
        <end position="417"/>
    </location>
</feature>
<dbReference type="InterPro" id="IPR018955">
    <property type="entry name" value="BCDHK/PDK_N"/>
</dbReference>
<dbReference type="SUPFAM" id="SSF55874">
    <property type="entry name" value="ATPase domain of HSP90 chaperone/DNA topoisomerase II/histidine kinase"/>
    <property type="match status" value="1"/>
</dbReference>
<keyword evidence="5 7" id="KW-0067">ATP-binding</keyword>
<dbReference type="InterPro" id="IPR039028">
    <property type="entry name" value="BCKD/PDK"/>
</dbReference>
<organism evidence="11 12">
    <name type="scientific">Lineolata rhizophorae</name>
    <dbReference type="NCBI Taxonomy" id="578093"/>
    <lineage>
        <taxon>Eukaryota</taxon>
        <taxon>Fungi</taxon>
        <taxon>Dikarya</taxon>
        <taxon>Ascomycota</taxon>
        <taxon>Pezizomycotina</taxon>
        <taxon>Dothideomycetes</taxon>
        <taxon>Dothideomycetes incertae sedis</taxon>
        <taxon>Lineolatales</taxon>
        <taxon>Lineolataceae</taxon>
        <taxon>Lineolata</taxon>
    </lineage>
</organism>
<sequence length="476" mass="53687">MAHGRASAHACVRSFQRRCNRSLFTHERQQHAGSRAASIHPGANGAPPYRPSSVLDDWVQREARPISLRQLTFFGRTLTEARLLSSANYVRTELPTRIAHRLRDMQTLPYVVVTNHHISHVYELYYRAFERLRRVPEIRTVDDNDRYCKVIKETLREHLTVIPRLAMGVLEIQGLMKPEETDKFMTTLLRSRISRRVIAEQHLALTETFHSPWYFPDATKLDNEHVDFVGEVFLRCSASEVVQRCAATIRDIVREAYGPAAPVPEIRLEGHLDATFPYILSHLEYIVGELLRNSIQAVIERRRPRGVASPPPPIEVLICETNQHVIIRISDQGGGVPREILPHLWSFSKGPRRQMRLEALNQVPQLAATLQELKALVSGTARHGGGGKRHGGGHGGKHQHQPKKKLPESSLGSLSGRPPDLRLGIGLPMSRIYAEYWAGSLELHSLEGYGVDAFLQIPKLGNKNEQLTTRASMDAV</sequence>
<dbReference type="AlphaFoldDB" id="A0A6A6NUR9"/>
<gene>
    <name evidence="11" type="ORF">BDY21DRAFT_289247</name>
</gene>
<evidence type="ECO:0000256" key="5">
    <source>
        <dbReference type="ARBA" id="ARBA00022840"/>
    </source>
</evidence>
<dbReference type="GO" id="GO:0010906">
    <property type="term" value="P:regulation of glucose metabolic process"/>
    <property type="evidence" value="ECO:0007669"/>
    <property type="project" value="TreeGrafter"/>
</dbReference>
<evidence type="ECO:0000313" key="12">
    <source>
        <dbReference type="Proteomes" id="UP000799766"/>
    </source>
</evidence>
<keyword evidence="4 7" id="KW-0418">Kinase</keyword>
<evidence type="ECO:0000256" key="1">
    <source>
        <dbReference type="ARBA" id="ARBA00006155"/>
    </source>
</evidence>
<comment type="subcellular location">
    <subcellularLocation>
        <location evidence="7">Mitochondrion matrix</location>
    </subcellularLocation>
</comment>
<dbReference type="InterPro" id="IPR003594">
    <property type="entry name" value="HATPase_dom"/>
</dbReference>
<dbReference type="InterPro" id="IPR036890">
    <property type="entry name" value="HATPase_C_sf"/>
</dbReference>
<name>A0A6A6NUR9_9PEZI</name>
<dbReference type="SUPFAM" id="SSF69012">
    <property type="entry name" value="alpha-ketoacid dehydrogenase kinase, N-terminal domain"/>
    <property type="match status" value="1"/>
</dbReference>
<evidence type="ECO:0000259" key="10">
    <source>
        <dbReference type="Pfam" id="PF10436"/>
    </source>
</evidence>
<feature type="domain" description="Histidine kinase/HSP90-like ATPase" evidence="9">
    <location>
        <begin position="282"/>
        <end position="349"/>
    </location>
</feature>
<evidence type="ECO:0000256" key="6">
    <source>
        <dbReference type="ARBA" id="ARBA00023128"/>
    </source>
</evidence>
<evidence type="ECO:0000256" key="7">
    <source>
        <dbReference type="RuleBase" id="RU366032"/>
    </source>
</evidence>
<evidence type="ECO:0000256" key="4">
    <source>
        <dbReference type="ARBA" id="ARBA00022777"/>
    </source>
</evidence>
<keyword evidence="2 7" id="KW-0808">Transferase</keyword>
<evidence type="ECO:0000256" key="2">
    <source>
        <dbReference type="ARBA" id="ARBA00022679"/>
    </source>
</evidence>